<dbReference type="InterPro" id="IPR003856">
    <property type="entry name" value="LPS_length_determ_N"/>
</dbReference>
<comment type="subcellular location">
    <subcellularLocation>
        <location evidence="1">Cell membrane</location>
        <topology evidence="1">Multi-pass membrane protein</topology>
    </subcellularLocation>
</comment>
<evidence type="ECO:0000259" key="14">
    <source>
        <dbReference type="Pfam" id="PF13807"/>
    </source>
</evidence>
<evidence type="ECO:0000256" key="1">
    <source>
        <dbReference type="ARBA" id="ARBA00004651"/>
    </source>
</evidence>
<dbReference type="Proteomes" id="UP000777303">
    <property type="component" value="Unassembled WGS sequence"/>
</dbReference>
<reference evidence="15" key="1">
    <citation type="journal article" date="2021" name="PeerJ">
        <title>Extensive microbial diversity within the chicken gut microbiome revealed by metagenomics and culture.</title>
        <authorList>
            <person name="Gilroy R."/>
            <person name="Ravi A."/>
            <person name="Getino M."/>
            <person name="Pursley I."/>
            <person name="Horton D.L."/>
            <person name="Alikhan N.F."/>
            <person name="Baker D."/>
            <person name="Gharbi K."/>
            <person name="Hall N."/>
            <person name="Watson M."/>
            <person name="Adriaenssens E.M."/>
            <person name="Foster-Nyarko E."/>
            <person name="Jarju S."/>
            <person name="Secka A."/>
            <person name="Antonio M."/>
            <person name="Oren A."/>
            <person name="Chaudhuri R.R."/>
            <person name="La Ragione R."/>
            <person name="Hildebrand F."/>
            <person name="Pallen M.J."/>
        </authorList>
    </citation>
    <scope>NUCLEOTIDE SEQUENCE</scope>
    <source>
        <strain evidence="15">F6-6636</strain>
    </source>
</reference>
<dbReference type="Pfam" id="PF02706">
    <property type="entry name" value="Wzz"/>
    <property type="match status" value="1"/>
</dbReference>
<sequence>MNDEPETQTKRSHFNDLSDILAVLRRRSNLIVWTTVIITVLSLVVSLFLITPKYSSTTEILVNRKQDNTDMANGAQIQTDVQMISTYKDIITSPAILDEVSQKIAYQGHHLTPGELKNDISISSQQNSQVFSLQVKSNNPELSAAIANTTAQVFKRRVKNIMSVNNVSILSKAISNPHPVSPRVLLNTVIGLVVGLLLGLIMAFLFNSLDRTVDNESFITDVVGLNDLGTINEIPANKIKNEIMQQHHVHSHSNAHPNSHRRV</sequence>
<evidence type="ECO:0000256" key="2">
    <source>
        <dbReference type="ARBA" id="ARBA00005132"/>
    </source>
</evidence>
<evidence type="ECO:0000256" key="4">
    <source>
        <dbReference type="ARBA" id="ARBA00020739"/>
    </source>
</evidence>
<evidence type="ECO:0000256" key="11">
    <source>
        <dbReference type="ARBA" id="ARBA00045736"/>
    </source>
</evidence>
<dbReference type="InterPro" id="IPR032807">
    <property type="entry name" value="GNVR"/>
</dbReference>
<accession>A0A948X0Y1</accession>
<evidence type="ECO:0000256" key="9">
    <source>
        <dbReference type="ARBA" id="ARBA00023136"/>
    </source>
</evidence>
<dbReference type="GO" id="GO:0005886">
    <property type="term" value="C:plasma membrane"/>
    <property type="evidence" value="ECO:0007669"/>
    <property type="project" value="UniProtKB-SubCell"/>
</dbReference>
<feature type="transmembrane region" description="Helical" evidence="12">
    <location>
        <begin position="184"/>
        <end position="206"/>
    </location>
</feature>
<dbReference type="EMBL" id="JAHLFS010000058">
    <property type="protein sequence ID" value="MBU3852002.1"/>
    <property type="molecule type" value="Genomic_DNA"/>
</dbReference>
<dbReference type="GO" id="GO:0004713">
    <property type="term" value="F:protein tyrosine kinase activity"/>
    <property type="evidence" value="ECO:0007669"/>
    <property type="project" value="TreeGrafter"/>
</dbReference>
<feature type="domain" description="Tyrosine-protein kinase G-rich" evidence="14">
    <location>
        <begin position="155"/>
        <end position="205"/>
    </location>
</feature>
<evidence type="ECO:0000256" key="7">
    <source>
        <dbReference type="ARBA" id="ARBA00022903"/>
    </source>
</evidence>
<keyword evidence="6 12" id="KW-0812">Transmembrane</keyword>
<feature type="transmembrane region" description="Helical" evidence="12">
    <location>
        <begin position="30"/>
        <end position="50"/>
    </location>
</feature>
<dbReference type="Pfam" id="PF13807">
    <property type="entry name" value="GNVR"/>
    <property type="match status" value="1"/>
</dbReference>
<evidence type="ECO:0000313" key="16">
    <source>
        <dbReference type="Proteomes" id="UP000777303"/>
    </source>
</evidence>
<evidence type="ECO:0000259" key="13">
    <source>
        <dbReference type="Pfam" id="PF02706"/>
    </source>
</evidence>
<keyword evidence="7" id="KW-0972">Capsule biogenesis/degradation</keyword>
<reference evidence="15" key="2">
    <citation type="submission" date="2021-04" db="EMBL/GenBank/DDBJ databases">
        <authorList>
            <person name="Gilroy R."/>
        </authorList>
    </citation>
    <scope>NUCLEOTIDE SEQUENCE</scope>
    <source>
        <strain evidence="15">F6-6636</strain>
    </source>
</reference>
<dbReference type="GO" id="GO:0000271">
    <property type="term" value="P:polysaccharide biosynthetic process"/>
    <property type="evidence" value="ECO:0007669"/>
    <property type="project" value="UniProtKB-KW"/>
</dbReference>
<comment type="function">
    <text evidence="11">Required for CpsD phosphorylation. Involved in the regulation of capsular polysaccharide biosynthesis. May be part of a complex that directs the coordinated polymerization and export to the cell surface of the capsular polysaccharide.</text>
</comment>
<evidence type="ECO:0000256" key="5">
    <source>
        <dbReference type="ARBA" id="ARBA00022475"/>
    </source>
</evidence>
<evidence type="ECO:0000256" key="6">
    <source>
        <dbReference type="ARBA" id="ARBA00022692"/>
    </source>
</evidence>
<organism evidence="15 16">
    <name type="scientific">Candidatus Paralactobacillus gallistercoris</name>
    <dbReference type="NCBI Taxonomy" id="2838724"/>
    <lineage>
        <taxon>Bacteria</taxon>
        <taxon>Bacillati</taxon>
        <taxon>Bacillota</taxon>
        <taxon>Bacilli</taxon>
        <taxon>Lactobacillales</taxon>
        <taxon>Lactobacillaceae</taxon>
        <taxon>Lactobacillus</taxon>
    </lineage>
</organism>
<evidence type="ECO:0000313" key="15">
    <source>
        <dbReference type="EMBL" id="MBU3852002.1"/>
    </source>
</evidence>
<evidence type="ECO:0000256" key="8">
    <source>
        <dbReference type="ARBA" id="ARBA00022989"/>
    </source>
</evidence>
<evidence type="ECO:0000256" key="12">
    <source>
        <dbReference type="SAM" id="Phobius"/>
    </source>
</evidence>
<keyword evidence="9 12" id="KW-0472">Membrane</keyword>
<dbReference type="PANTHER" id="PTHR32309:SF13">
    <property type="entry name" value="FERRIC ENTEROBACTIN TRANSPORT PROTEIN FEPE"/>
    <property type="match status" value="1"/>
</dbReference>
<comment type="pathway">
    <text evidence="2">Capsule biogenesis; capsule polysaccharide biosynthesis.</text>
</comment>
<evidence type="ECO:0000256" key="10">
    <source>
        <dbReference type="ARBA" id="ARBA00023169"/>
    </source>
</evidence>
<name>A0A948X0Y1_9LACO</name>
<comment type="caution">
    <text evidence="15">The sequence shown here is derived from an EMBL/GenBank/DDBJ whole genome shotgun (WGS) entry which is preliminary data.</text>
</comment>
<keyword evidence="5" id="KW-1003">Cell membrane</keyword>
<gene>
    <name evidence="15" type="ORF">H9901_04820</name>
</gene>
<dbReference type="InterPro" id="IPR050445">
    <property type="entry name" value="Bact_polysacc_biosynth/exp"/>
</dbReference>
<keyword evidence="8 12" id="KW-1133">Transmembrane helix</keyword>
<protein>
    <recommendedName>
        <fullName evidence="4">Capsular polysaccharide biosynthesis protein CpsC</fullName>
    </recommendedName>
</protein>
<keyword evidence="10" id="KW-0270">Exopolysaccharide synthesis</keyword>
<feature type="domain" description="Polysaccharide chain length determinant N-terminal" evidence="13">
    <location>
        <begin position="16"/>
        <end position="103"/>
    </location>
</feature>
<dbReference type="PANTHER" id="PTHR32309">
    <property type="entry name" value="TYROSINE-PROTEIN KINASE"/>
    <property type="match status" value="1"/>
</dbReference>
<proteinExistence type="inferred from homology"/>
<dbReference type="AlphaFoldDB" id="A0A948X0Y1"/>
<evidence type="ECO:0000256" key="3">
    <source>
        <dbReference type="ARBA" id="ARBA00006683"/>
    </source>
</evidence>
<comment type="similarity">
    <text evidence="3">Belongs to the CpsC/CapA family.</text>
</comment>